<dbReference type="GO" id="GO:0003677">
    <property type="term" value="F:DNA binding"/>
    <property type="evidence" value="ECO:0007669"/>
    <property type="project" value="UniProtKB-KW"/>
</dbReference>
<protein>
    <submittedName>
        <fullName evidence="5">Transcriptional regulator</fullName>
    </submittedName>
</protein>
<proteinExistence type="predicted"/>
<keyword evidence="1" id="KW-0805">Transcription regulation</keyword>
<gene>
    <name evidence="5" type="ORF">A7K91_05645</name>
</gene>
<dbReference type="InterPro" id="IPR036390">
    <property type="entry name" value="WH_DNA-bd_sf"/>
</dbReference>
<name>A0A1A5YI30_9BACL</name>
<dbReference type="PRINTS" id="PR00778">
    <property type="entry name" value="HTHARSR"/>
</dbReference>
<evidence type="ECO:0000259" key="4">
    <source>
        <dbReference type="PROSITE" id="PS50987"/>
    </source>
</evidence>
<dbReference type="PANTHER" id="PTHR33154">
    <property type="entry name" value="TRANSCRIPTIONAL REGULATOR, ARSR FAMILY"/>
    <property type="match status" value="1"/>
</dbReference>
<dbReference type="RefSeq" id="WP_068684336.1">
    <property type="nucleotide sequence ID" value="NZ_LYPA01000064.1"/>
</dbReference>
<comment type="caution">
    <text evidence="5">The sequence shown here is derived from an EMBL/GenBank/DDBJ whole genome shotgun (WGS) entry which is preliminary data.</text>
</comment>
<dbReference type="GO" id="GO:0003700">
    <property type="term" value="F:DNA-binding transcription factor activity"/>
    <property type="evidence" value="ECO:0007669"/>
    <property type="project" value="InterPro"/>
</dbReference>
<dbReference type="AlphaFoldDB" id="A0A1A5YI30"/>
<dbReference type="NCBIfam" id="NF033788">
    <property type="entry name" value="HTH_metalloreg"/>
    <property type="match status" value="1"/>
</dbReference>
<keyword evidence="6" id="KW-1185">Reference proteome</keyword>
<dbReference type="InterPro" id="IPR036388">
    <property type="entry name" value="WH-like_DNA-bd_sf"/>
</dbReference>
<evidence type="ECO:0000313" key="5">
    <source>
        <dbReference type="EMBL" id="OBR65045.1"/>
    </source>
</evidence>
<sequence>MNASIFQALSDPSRLRIVELLLSSAMTVGDIAVKLSIRQPQASKHLRTLLDFGLVEVKAEANRRRYMLRTEPLQEMDQWLESYRTLWGERYDGLDRYLQQLKAQEQTKHVISEGSPNGKQIKAEG</sequence>
<dbReference type="CDD" id="cd00090">
    <property type="entry name" value="HTH_ARSR"/>
    <property type="match status" value="1"/>
</dbReference>
<dbReference type="SUPFAM" id="SSF46785">
    <property type="entry name" value="Winged helix' DNA-binding domain"/>
    <property type="match status" value="1"/>
</dbReference>
<dbReference type="Gene3D" id="1.10.10.10">
    <property type="entry name" value="Winged helix-like DNA-binding domain superfamily/Winged helix DNA-binding domain"/>
    <property type="match status" value="1"/>
</dbReference>
<dbReference type="Proteomes" id="UP000092024">
    <property type="component" value="Unassembled WGS sequence"/>
</dbReference>
<dbReference type="InterPro" id="IPR001845">
    <property type="entry name" value="HTH_ArsR_DNA-bd_dom"/>
</dbReference>
<dbReference type="OrthoDB" id="9799175at2"/>
<evidence type="ECO:0000256" key="1">
    <source>
        <dbReference type="ARBA" id="ARBA00023015"/>
    </source>
</evidence>
<dbReference type="InterPro" id="IPR011991">
    <property type="entry name" value="ArsR-like_HTH"/>
</dbReference>
<dbReference type="STRING" id="1844972.A7K91_05645"/>
<reference evidence="5 6" key="1">
    <citation type="submission" date="2016-05" db="EMBL/GenBank/DDBJ databases">
        <title>Paenibacillus oryzae. sp. nov., isolated from the rice root.</title>
        <authorList>
            <person name="Zhang J."/>
            <person name="Zhang X."/>
        </authorList>
    </citation>
    <scope>NUCLEOTIDE SEQUENCE [LARGE SCALE GENOMIC DNA]</scope>
    <source>
        <strain evidence="5 6">1DrF-4</strain>
    </source>
</reference>
<organism evidence="5 6">
    <name type="scientific">Paenibacillus oryzae</name>
    <dbReference type="NCBI Taxonomy" id="1844972"/>
    <lineage>
        <taxon>Bacteria</taxon>
        <taxon>Bacillati</taxon>
        <taxon>Bacillota</taxon>
        <taxon>Bacilli</taxon>
        <taxon>Bacillales</taxon>
        <taxon>Paenibacillaceae</taxon>
        <taxon>Paenibacillus</taxon>
    </lineage>
</organism>
<dbReference type="SMART" id="SM00418">
    <property type="entry name" value="HTH_ARSR"/>
    <property type="match status" value="1"/>
</dbReference>
<dbReference type="InterPro" id="IPR051081">
    <property type="entry name" value="HTH_MetalResp_TranReg"/>
</dbReference>
<keyword evidence="2" id="KW-0238">DNA-binding</keyword>
<accession>A0A1A5YI30</accession>
<dbReference type="PANTHER" id="PTHR33154:SF33">
    <property type="entry name" value="TRANSCRIPTIONAL REPRESSOR SDPR"/>
    <property type="match status" value="1"/>
</dbReference>
<evidence type="ECO:0000256" key="3">
    <source>
        <dbReference type="ARBA" id="ARBA00023163"/>
    </source>
</evidence>
<dbReference type="Pfam" id="PF01022">
    <property type="entry name" value="HTH_5"/>
    <property type="match status" value="1"/>
</dbReference>
<dbReference type="PROSITE" id="PS50987">
    <property type="entry name" value="HTH_ARSR_2"/>
    <property type="match status" value="1"/>
</dbReference>
<dbReference type="EMBL" id="LYPA01000064">
    <property type="protein sequence ID" value="OBR65045.1"/>
    <property type="molecule type" value="Genomic_DNA"/>
</dbReference>
<keyword evidence="3" id="KW-0804">Transcription</keyword>
<evidence type="ECO:0000256" key="2">
    <source>
        <dbReference type="ARBA" id="ARBA00023125"/>
    </source>
</evidence>
<evidence type="ECO:0000313" key="6">
    <source>
        <dbReference type="Proteomes" id="UP000092024"/>
    </source>
</evidence>
<feature type="domain" description="HTH arsR-type" evidence="4">
    <location>
        <begin position="1"/>
        <end position="88"/>
    </location>
</feature>